<evidence type="ECO:0000259" key="2">
    <source>
        <dbReference type="Pfam" id="PF05569"/>
    </source>
</evidence>
<dbReference type="RefSeq" id="WP_188175816.1">
    <property type="nucleotide sequence ID" value="NZ_JACVVD010000006.1"/>
</dbReference>
<name>A0A926KTT5_9BACL</name>
<keyword evidence="4" id="KW-1185">Reference proteome</keyword>
<comment type="caution">
    <text evidence="3">The sequence shown here is derived from an EMBL/GenBank/DDBJ whole genome shotgun (WGS) entry which is preliminary data.</text>
</comment>
<organism evidence="3 4">
    <name type="scientific">Paenibacillus sedimenti</name>
    <dbReference type="NCBI Taxonomy" id="2770274"/>
    <lineage>
        <taxon>Bacteria</taxon>
        <taxon>Bacillati</taxon>
        <taxon>Bacillota</taxon>
        <taxon>Bacilli</taxon>
        <taxon>Bacillales</taxon>
        <taxon>Paenibacillaceae</taxon>
        <taxon>Paenibacillus</taxon>
    </lineage>
</organism>
<dbReference type="InterPro" id="IPR008756">
    <property type="entry name" value="Peptidase_M56"/>
</dbReference>
<feature type="transmembrane region" description="Helical" evidence="1">
    <location>
        <begin position="260"/>
        <end position="277"/>
    </location>
</feature>
<feature type="domain" description="Peptidase M56" evidence="2">
    <location>
        <begin position="61"/>
        <end position="248"/>
    </location>
</feature>
<keyword evidence="1" id="KW-1133">Transmembrane helix</keyword>
<dbReference type="Proteomes" id="UP000650466">
    <property type="component" value="Unassembled WGS sequence"/>
</dbReference>
<gene>
    <name evidence="3" type="ORF">ICC18_18035</name>
</gene>
<evidence type="ECO:0000256" key="1">
    <source>
        <dbReference type="SAM" id="Phobius"/>
    </source>
</evidence>
<feature type="transmembrane region" description="Helical" evidence="1">
    <location>
        <begin position="60"/>
        <end position="81"/>
    </location>
</feature>
<dbReference type="EMBL" id="JACVVD010000006">
    <property type="protein sequence ID" value="MBD0382019.1"/>
    <property type="molecule type" value="Genomic_DNA"/>
</dbReference>
<dbReference type="PANTHER" id="PTHR34978">
    <property type="entry name" value="POSSIBLE SENSOR-TRANSDUCER PROTEIN BLAR"/>
    <property type="match status" value="1"/>
</dbReference>
<keyword evidence="1" id="KW-0472">Membrane</keyword>
<evidence type="ECO:0000313" key="3">
    <source>
        <dbReference type="EMBL" id="MBD0382019.1"/>
    </source>
</evidence>
<dbReference type="AlphaFoldDB" id="A0A926KTT5"/>
<dbReference type="Pfam" id="PF05569">
    <property type="entry name" value="Peptidase_M56"/>
    <property type="match status" value="1"/>
</dbReference>
<proteinExistence type="predicted"/>
<keyword evidence="1" id="KW-0812">Transmembrane</keyword>
<dbReference type="InterPro" id="IPR052173">
    <property type="entry name" value="Beta-lactam_resp_regulator"/>
</dbReference>
<dbReference type="CDD" id="cd07326">
    <property type="entry name" value="M56_BlaR1_MecR1_like"/>
    <property type="match status" value="1"/>
</dbReference>
<feature type="transmembrane region" description="Helical" evidence="1">
    <location>
        <begin position="165"/>
        <end position="187"/>
    </location>
</feature>
<accession>A0A926KTT5</accession>
<dbReference type="PANTHER" id="PTHR34978:SF3">
    <property type="entry name" value="SLR0241 PROTEIN"/>
    <property type="match status" value="1"/>
</dbReference>
<reference evidence="3" key="1">
    <citation type="submission" date="2020-09" db="EMBL/GenBank/DDBJ databases">
        <title>Draft Genome Sequence of Paenibacillus sp. WST5.</title>
        <authorList>
            <person name="Bao Z."/>
        </authorList>
    </citation>
    <scope>NUCLEOTIDE SEQUENCE</scope>
    <source>
        <strain evidence="3">WST5</strain>
    </source>
</reference>
<dbReference type="Gene3D" id="3.30.2010.10">
    <property type="entry name" value="Metalloproteases ('zincins'), catalytic domain"/>
    <property type="match status" value="1"/>
</dbReference>
<evidence type="ECO:0000313" key="4">
    <source>
        <dbReference type="Proteomes" id="UP000650466"/>
    </source>
</evidence>
<sequence>MWETRSKWILFASLATAGIILFQMTSFALHMLFGIRLSFNVFKICLEIFTFLRMPYVCHIIYGFVIYTFAAGFWVIVRQILVSIRSTRRLRSCQDAGLTSIYSSKYRLRKHELVVIQNKTPIALTMGVLKPRIVVSAGLLQMLEHSELDAVMEHEKFHLQHRDPLAIFLLSLLSISMWYVPLFRWVLDKYKIMIEIMADQYAMSKIPSAKDLGSALLKMLKQQGQIPKRSISYASFAETSINLRIMHILEPQTQLSLRMPLLRTLISIVAVLFLVTLT</sequence>
<feature type="transmembrane region" description="Helical" evidence="1">
    <location>
        <begin position="9"/>
        <end position="33"/>
    </location>
</feature>
<protein>
    <submittedName>
        <fullName evidence="3">M56 family metallopeptidase</fullName>
    </submittedName>
</protein>